<dbReference type="InterPro" id="IPR001245">
    <property type="entry name" value="Ser-Thr/Tyr_kinase_cat_dom"/>
</dbReference>
<dbReference type="GeneID" id="109709781"/>
<dbReference type="PROSITE" id="PS00107">
    <property type="entry name" value="PROTEIN_KINASE_ATP"/>
    <property type="match status" value="1"/>
</dbReference>
<evidence type="ECO:0000256" key="8">
    <source>
        <dbReference type="ARBA" id="ARBA00022729"/>
    </source>
</evidence>
<dbReference type="GO" id="GO:0004674">
    <property type="term" value="F:protein serine/threonine kinase activity"/>
    <property type="evidence" value="ECO:0007669"/>
    <property type="project" value="UniProtKB-KW"/>
</dbReference>
<dbReference type="Pfam" id="PF07714">
    <property type="entry name" value="PK_Tyr_Ser-Thr"/>
    <property type="match status" value="1"/>
</dbReference>
<evidence type="ECO:0000256" key="11">
    <source>
        <dbReference type="ARBA" id="ARBA00022840"/>
    </source>
</evidence>
<accession>A0A6P5EVV1</accession>
<evidence type="ECO:0000256" key="10">
    <source>
        <dbReference type="ARBA" id="ARBA00022777"/>
    </source>
</evidence>
<keyword evidence="10" id="KW-0418">Kinase</keyword>
<dbReference type="CDD" id="cd14066">
    <property type="entry name" value="STKc_IRAK"/>
    <property type="match status" value="1"/>
</dbReference>
<feature type="binding site" evidence="18">
    <location>
        <position position="373"/>
    </location>
    <ligand>
        <name>ATP</name>
        <dbReference type="ChEBI" id="CHEBI:30616"/>
    </ligand>
</feature>
<keyword evidence="6" id="KW-0808">Transferase</keyword>
<dbReference type="Proteomes" id="UP000515123">
    <property type="component" value="Linkage group 5"/>
</dbReference>
<dbReference type="GO" id="GO:0005524">
    <property type="term" value="F:ATP binding"/>
    <property type="evidence" value="ECO:0007669"/>
    <property type="project" value="UniProtKB-UniRule"/>
</dbReference>
<name>A0A6P5EVV1_ANACO</name>
<keyword evidence="14" id="KW-0675">Receptor</keyword>
<feature type="chain" id="PRO_5028447536" description="non-specific serine/threonine protein kinase" evidence="21">
    <location>
        <begin position="24"/>
        <end position="671"/>
    </location>
</feature>
<dbReference type="Pfam" id="PF13947">
    <property type="entry name" value="GUB_WAK_bind"/>
    <property type="match status" value="1"/>
</dbReference>
<evidence type="ECO:0000256" key="17">
    <source>
        <dbReference type="ARBA" id="ARBA00048679"/>
    </source>
</evidence>
<dbReference type="SMART" id="SM00220">
    <property type="entry name" value="S_TKc"/>
    <property type="match status" value="1"/>
</dbReference>
<dbReference type="InterPro" id="IPR011009">
    <property type="entry name" value="Kinase-like_dom_sf"/>
</dbReference>
<evidence type="ECO:0000256" key="2">
    <source>
        <dbReference type="ARBA" id="ARBA00012513"/>
    </source>
</evidence>
<dbReference type="InterPro" id="IPR008271">
    <property type="entry name" value="Ser/Thr_kinase_AS"/>
</dbReference>
<dbReference type="PROSITE" id="PS50011">
    <property type="entry name" value="PROTEIN_KINASE_DOM"/>
    <property type="match status" value="1"/>
</dbReference>
<evidence type="ECO:0000256" key="21">
    <source>
        <dbReference type="SAM" id="SignalP"/>
    </source>
</evidence>
<dbReference type="EC" id="2.7.11.1" evidence="2"/>
<keyword evidence="9 18" id="KW-0547">Nucleotide-binding</keyword>
<evidence type="ECO:0000256" key="5">
    <source>
        <dbReference type="ARBA" id="ARBA00022553"/>
    </source>
</evidence>
<feature type="signal peptide" evidence="21">
    <location>
        <begin position="1"/>
        <end position="23"/>
    </location>
</feature>
<reference evidence="24" key="2">
    <citation type="submission" date="2025-08" db="UniProtKB">
        <authorList>
            <consortium name="RefSeq"/>
        </authorList>
    </citation>
    <scope>IDENTIFICATION</scope>
    <source>
        <tissue evidence="24">Leaf</tissue>
    </source>
</reference>
<dbReference type="FunFam" id="3.30.200.20:FF:000214">
    <property type="entry name" value="WAK1-OsWAK receptor-like cytoplasmic kinase (OsWAK-RLCK)"/>
    <property type="match status" value="1"/>
</dbReference>
<dbReference type="PANTHER" id="PTHR46008:SF2">
    <property type="entry name" value="LEAF RUST 10 DISEASE-RESISTANCE LOCUS RECEPTOR-LIKE PROTEIN KINASE-LIKE 1.4"/>
    <property type="match status" value="1"/>
</dbReference>
<proteinExistence type="predicted"/>
<dbReference type="Gene3D" id="3.30.200.20">
    <property type="entry name" value="Phosphorylase Kinase, domain 1"/>
    <property type="match status" value="1"/>
</dbReference>
<keyword evidence="13 20" id="KW-0472">Membrane</keyword>
<keyword evidence="11 18" id="KW-0067">ATP-binding</keyword>
<keyword evidence="5" id="KW-0597">Phosphoprotein</keyword>
<evidence type="ECO:0000256" key="6">
    <source>
        <dbReference type="ARBA" id="ARBA00022679"/>
    </source>
</evidence>
<keyword evidence="3" id="KW-1003">Cell membrane</keyword>
<feature type="transmembrane region" description="Helical" evidence="20">
    <location>
        <begin position="272"/>
        <end position="294"/>
    </location>
</feature>
<keyword evidence="12 20" id="KW-1133">Transmembrane helix</keyword>
<evidence type="ECO:0000256" key="1">
    <source>
        <dbReference type="ARBA" id="ARBA00004251"/>
    </source>
</evidence>
<dbReference type="GO" id="GO:0005886">
    <property type="term" value="C:plasma membrane"/>
    <property type="evidence" value="ECO:0007669"/>
    <property type="project" value="UniProtKB-SubCell"/>
</dbReference>
<reference evidence="23" key="1">
    <citation type="journal article" date="2015" name="Nat. Genet.">
        <title>The pineapple genome and the evolution of CAM photosynthesis.</title>
        <authorList>
            <person name="Ming R."/>
            <person name="VanBuren R."/>
            <person name="Wai C.M."/>
            <person name="Tang H."/>
            <person name="Schatz M.C."/>
            <person name="Bowers J.E."/>
            <person name="Lyons E."/>
            <person name="Wang M.L."/>
            <person name="Chen J."/>
            <person name="Biggers E."/>
            <person name="Zhang J."/>
            <person name="Huang L."/>
            <person name="Zhang L."/>
            <person name="Miao W."/>
            <person name="Zhang J."/>
            <person name="Ye Z."/>
            <person name="Miao C."/>
            <person name="Lin Z."/>
            <person name="Wang H."/>
            <person name="Zhou H."/>
            <person name="Yim W.C."/>
            <person name="Priest H.D."/>
            <person name="Zheng C."/>
            <person name="Woodhouse M."/>
            <person name="Edger P.P."/>
            <person name="Guyot R."/>
            <person name="Guo H.B."/>
            <person name="Guo H."/>
            <person name="Zheng G."/>
            <person name="Singh R."/>
            <person name="Sharma A."/>
            <person name="Min X."/>
            <person name="Zheng Y."/>
            <person name="Lee H."/>
            <person name="Gurtowski J."/>
            <person name="Sedlazeck F.J."/>
            <person name="Harkess A."/>
            <person name="McKain M.R."/>
            <person name="Liao Z."/>
            <person name="Fang J."/>
            <person name="Liu J."/>
            <person name="Zhang X."/>
            <person name="Zhang Q."/>
            <person name="Hu W."/>
            <person name="Qin Y."/>
            <person name="Wang K."/>
            <person name="Chen L.Y."/>
            <person name="Shirley N."/>
            <person name="Lin Y.R."/>
            <person name="Liu L.Y."/>
            <person name="Hernandez A.G."/>
            <person name="Wright C.L."/>
            <person name="Bulone V."/>
            <person name="Tuskan G.A."/>
            <person name="Heath K."/>
            <person name="Zee F."/>
            <person name="Moore P.H."/>
            <person name="Sunkar R."/>
            <person name="Leebens-Mack J.H."/>
            <person name="Mockler T."/>
            <person name="Bennetzen J.L."/>
            <person name="Freeling M."/>
            <person name="Sankoff D."/>
            <person name="Paterson A.H."/>
            <person name="Zhu X."/>
            <person name="Yang X."/>
            <person name="Smith J.A."/>
            <person name="Cushman J.C."/>
            <person name="Paull R.E."/>
            <person name="Yu Q."/>
        </authorList>
    </citation>
    <scope>NUCLEOTIDE SEQUENCE [LARGE SCALE GENOMIC DNA]</scope>
    <source>
        <strain evidence="23">cv. F153</strain>
    </source>
</reference>
<comment type="catalytic activity">
    <reaction evidence="16">
        <text>L-threonyl-[protein] + ATP = O-phospho-L-threonyl-[protein] + ADP + H(+)</text>
        <dbReference type="Rhea" id="RHEA:46608"/>
        <dbReference type="Rhea" id="RHEA-COMP:11060"/>
        <dbReference type="Rhea" id="RHEA-COMP:11605"/>
        <dbReference type="ChEBI" id="CHEBI:15378"/>
        <dbReference type="ChEBI" id="CHEBI:30013"/>
        <dbReference type="ChEBI" id="CHEBI:30616"/>
        <dbReference type="ChEBI" id="CHEBI:61977"/>
        <dbReference type="ChEBI" id="CHEBI:456216"/>
        <dbReference type="EC" id="2.7.11.1"/>
    </reaction>
</comment>
<evidence type="ECO:0000313" key="23">
    <source>
        <dbReference type="Proteomes" id="UP000515123"/>
    </source>
</evidence>
<evidence type="ECO:0000256" key="20">
    <source>
        <dbReference type="SAM" id="Phobius"/>
    </source>
</evidence>
<feature type="compositionally biased region" description="Polar residues" evidence="19">
    <location>
        <begin position="662"/>
        <end position="671"/>
    </location>
</feature>
<evidence type="ECO:0000256" key="19">
    <source>
        <dbReference type="SAM" id="MobiDB-lite"/>
    </source>
</evidence>
<evidence type="ECO:0000256" key="4">
    <source>
        <dbReference type="ARBA" id="ARBA00022527"/>
    </source>
</evidence>
<evidence type="ECO:0000256" key="14">
    <source>
        <dbReference type="ARBA" id="ARBA00023170"/>
    </source>
</evidence>
<evidence type="ECO:0000256" key="18">
    <source>
        <dbReference type="PROSITE-ProRule" id="PRU10141"/>
    </source>
</evidence>
<sequence length="671" mass="74460">MKPIHFFLPLFLSFYQLLSRCKADDAVEFAKCNLSQYRCGDNTYNITFPFRLPETMPDYCGSEGFDLMCVANETLTISIGSESYQVKSIDYATNVLTVVDPDLVSGNQPCPQRITNTTLDFSLFTYAAFDLNLTFFSNCSSIFTFPWLIPTNCTEFGSNYYYYSVNETPLIVELLQSCSSVGVFAINQTAASDFLDGGRTNIRDALQGGFGVNWTLGTEWCGSCQSSGGMCGSVLGNSSTPNCFCPNGMVSSGNECKQQGITSEKSNLGKKIGIGIGAGAGGILVISFVCLLVYKQKKRKRTPSSSLQLKQTNSSRQILDLELNTAQYRTHIFSYEELEEATDGFNASKELGDGGFGRVYEGKLRDGRTVAVKRLYENSYKRVEQFMNEVDILSRLRHQSLVTLYGCTSSNSRELLLVYEYVSNGTVADHLHGSRAGERALTWSLRLNIAIEAADALAYLHAVEPQIIHRDVKTTNILLDNSFHVKVGDFGMSRLFPLDVTHVSTAPQGTPGYVDPEYYQCYQLTDKSDVYSFGVVLVELISSKPAVDINRSRYEVNLASFAISKIQSNELDQLVDPEIGHHSDSEMKKMIAQVAELAFRCLRLERDMRPPMKEVLEVLRGIRDGANNVENVGKGALAQEDAYLLRKNPPYSPDSVTDRWMSKSTTPNNSA</sequence>
<dbReference type="PANTHER" id="PTHR46008">
    <property type="entry name" value="LEAF RUST 10 DISEASE-RESISTANCE LOCUS RECEPTOR-LIKE PROTEIN KINASE-LIKE 1.4"/>
    <property type="match status" value="1"/>
</dbReference>
<comment type="subcellular location">
    <subcellularLocation>
        <location evidence="1">Cell membrane</location>
        <topology evidence="1">Single-pass type I membrane protein</topology>
    </subcellularLocation>
</comment>
<dbReference type="InterPro" id="IPR000719">
    <property type="entry name" value="Prot_kinase_dom"/>
</dbReference>
<evidence type="ECO:0000256" key="7">
    <source>
        <dbReference type="ARBA" id="ARBA00022692"/>
    </source>
</evidence>
<evidence type="ECO:0000259" key="22">
    <source>
        <dbReference type="PROSITE" id="PS50011"/>
    </source>
</evidence>
<dbReference type="RefSeq" id="XP_020087689.1">
    <property type="nucleotide sequence ID" value="XM_020232100.1"/>
</dbReference>
<dbReference type="Pfam" id="PF14380">
    <property type="entry name" value="WAK_assoc"/>
    <property type="match status" value="1"/>
</dbReference>
<dbReference type="SUPFAM" id="SSF56112">
    <property type="entry name" value="Protein kinase-like (PK-like)"/>
    <property type="match status" value="1"/>
</dbReference>
<comment type="catalytic activity">
    <reaction evidence="17">
        <text>L-seryl-[protein] + ATP = O-phospho-L-seryl-[protein] + ADP + H(+)</text>
        <dbReference type="Rhea" id="RHEA:17989"/>
        <dbReference type="Rhea" id="RHEA-COMP:9863"/>
        <dbReference type="Rhea" id="RHEA-COMP:11604"/>
        <dbReference type="ChEBI" id="CHEBI:15378"/>
        <dbReference type="ChEBI" id="CHEBI:29999"/>
        <dbReference type="ChEBI" id="CHEBI:30616"/>
        <dbReference type="ChEBI" id="CHEBI:83421"/>
        <dbReference type="ChEBI" id="CHEBI:456216"/>
        <dbReference type="EC" id="2.7.11.1"/>
    </reaction>
</comment>
<evidence type="ECO:0000256" key="3">
    <source>
        <dbReference type="ARBA" id="ARBA00022475"/>
    </source>
</evidence>
<evidence type="ECO:0000313" key="24">
    <source>
        <dbReference type="RefSeq" id="XP_020087689.1"/>
    </source>
</evidence>
<organism evidence="23 24">
    <name type="scientific">Ananas comosus</name>
    <name type="common">Pineapple</name>
    <name type="synonym">Ananas ananas</name>
    <dbReference type="NCBI Taxonomy" id="4615"/>
    <lineage>
        <taxon>Eukaryota</taxon>
        <taxon>Viridiplantae</taxon>
        <taxon>Streptophyta</taxon>
        <taxon>Embryophyta</taxon>
        <taxon>Tracheophyta</taxon>
        <taxon>Spermatophyta</taxon>
        <taxon>Magnoliopsida</taxon>
        <taxon>Liliopsida</taxon>
        <taxon>Poales</taxon>
        <taxon>Bromeliaceae</taxon>
        <taxon>Bromelioideae</taxon>
        <taxon>Ananas</taxon>
    </lineage>
</organism>
<keyword evidence="4" id="KW-0723">Serine/threonine-protein kinase</keyword>
<dbReference type="GO" id="GO:0030247">
    <property type="term" value="F:polysaccharide binding"/>
    <property type="evidence" value="ECO:0007669"/>
    <property type="project" value="InterPro"/>
</dbReference>
<gene>
    <name evidence="24" type="primary">LOC109709781</name>
</gene>
<dbReference type="FunFam" id="1.10.510.10:FF:000161">
    <property type="entry name" value="Wall-associated receptor kinase-like 20"/>
    <property type="match status" value="1"/>
</dbReference>
<dbReference type="AlphaFoldDB" id="A0A6P5EVV1"/>
<dbReference type="OrthoDB" id="4062651at2759"/>
<feature type="domain" description="Protein kinase" evidence="22">
    <location>
        <begin position="345"/>
        <end position="622"/>
    </location>
</feature>
<protein>
    <recommendedName>
        <fullName evidence="2">non-specific serine/threonine protein kinase</fullName>
        <ecNumber evidence="2">2.7.11.1</ecNumber>
    </recommendedName>
</protein>
<keyword evidence="8 21" id="KW-0732">Signal</keyword>
<keyword evidence="15" id="KW-0325">Glycoprotein</keyword>
<dbReference type="InterPro" id="IPR017441">
    <property type="entry name" value="Protein_kinase_ATP_BS"/>
</dbReference>
<evidence type="ECO:0000256" key="15">
    <source>
        <dbReference type="ARBA" id="ARBA00023180"/>
    </source>
</evidence>
<dbReference type="InterPro" id="IPR025287">
    <property type="entry name" value="WAK_GUB"/>
</dbReference>
<keyword evidence="7 20" id="KW-0812">Transmembrane</keyword>
<dbReference type="PROSITE" id="PS00108">
    <property type="entry name" value="PROTEIN_KINASE_ST"/>
    <property type="match status" value="1"/>
</dbReference>
<dbReference type="InterPro" id="IPR032872">
    <property type="entry name" value="WAK_assoc_C"/>
</dbReference>
<keyword evidence="23" id="KW-1185">Reference proteome</keyword>
<evidence type="ECO:0000256" key="16">
    <source>
        <dbReference type="ARBA" id="ARBA00047899"/>
    </source>
</evidence>
<evidence type="ECO:0000256" key="12">
    <source>
        <dbReference type="ARBA" id="ARBA00022989"/>
    </source>
</evidence>
<evidence type="ECO:0000256" key="9">
    <source>
        <dbReference type="ARBA" id="ARBA00022741"/>
    </source>
</evidence>
<dbReference type="Gene3D" id="1.10.510.10">
    <property type="entry name" value="Transferase(Phosphotransferase) domain 1"/>
    <property type="match status" value="1"/>
</dbReference>
<feature type="region of interest" description="Disordered" evidence="19">
    <location>
        <begin position="648"/>
        <end position="671"/>
    </location>
</feature>
<evidence type="ECO:0000256" key="13">
    <source>
        <dbReference type="ARBA" id="ARBA00023136"/>
    </source>
</evidence>